<evidence type="ECO:0000256" key="1">
    <source>
        <dbReference type="ARBA" id="ARBA00004651"/>
    </source>
</evidence>
<evidence type="ECO:0000256" key="5">
    <source>
        <dbReference type="ARBA" id="ARBA00023136"/>
    </source>
</evidence>
<sequence>MEKNLSHKAGNRYRLGLSVAAVAVLLAALLAWVGPNTLRTYHEELWFDLRAHLFLVGWSMLAAIATGVPAGILLSRPRFVRHAERLMQIFNVGNTIPSLAVLVLALAVLGIGSGPAILALWLASVLPITRNTYEGLRQVPMAMREAATGLGMTRTQALFRVELPNALPMLMGGVRTALAVNVGTAPLAFLIGADSLGTLIFPGIYLNNHAELLLGAVATALLALALDLLVVALTRGALAGRGGAL</sequence>
<dbReference type="SUPFAM" id="SSF161098">
    <property type="entry name" value="MetI-like"/>
    <property type="match status" value="1"/>
</dbReference>
<comment type="subcellular location">
    <subcellularLocation>
        <location evidence="1 6">Cell membrane</location>
        <topology evidence="1 6">Multi-pass membrane protein</topology>
    </subcellularLocation>
</comment>
<keyword evidence="9" id="KW-1185">Reference proteome</keyword>
<feature type="transmembrane region" description="Helical" evidence="6">
    <location>
        <begin position="212"/>
        <end position="233"/>
    </location>
</feature>
<feature type="transmembrane region" description="Helical" evidence="6">
    <location>
        <begin position="86"/>
        <end position="109"/>
    </location>
</feature>
<dbReference type="InterPro" id="IPR000515">
    <property type="entry name" value="MetI-like"/>
</dbReference>
<organism evidence="8 9">
    <name type="scientific">Robbsia betulipollinis</name>
    <dbReference type="NCBI Taxonomy" id="2981849"/>
    <lineage>
        <taxon>Bacteria</taxon>
        <taxon>Pseudomonadati</taxon>
        <taxon>Pseudomonadota</taxon>
        <taxon>Betaproteobacteria</taxon>
        <taxon>Burkholderiales</taxon>
        <taxon>Burkholderiaceae</taxon>
        <taxon>Robbsia</taxon>
    </lineage>
</organism>
<name>A0ABT3ZIS6_9BURK</name>
<evidence type="ECO:0000256" key="3">
    <source>
        <dbReference type="ARBA" id="ARBA00022692"/>
    </source>
</evidence>
<keyword evidence="5 6" id="KW-0472">Membrane</keyword>
<evidence type="ECO:0000256" key="6">
    <source>
        <dbReference type="RuleBase" id="RU363032"/>
    </source>
</evidence>
<evidence type="ECO:0000256" key="4">
    <source>
        <dbReference type="ARBA" id="ARBA00022989"/>
    </source>
</evidence>
<evidence type="ECO:0000256" key="2">
    <source>
        <dbReference type="ARBA" id="ARBA00022448"/>
    </source>
</evidence>
<dbReference type="CDD" id="cd06261">
    <property type="entry name" value="TM_PBP2"/>
    <property type="match status" value="1"/>
</dbReference>
<dbReference type="Proteomes" id="UP001082899">
    <property type="component" value="Unassembled WGS sequence"/>
</dbReference>
<comment type="similarity">
    <text evidence="6">Belongs to the binding-protein-dependent transport system permease family.</text>
</comment>
<dbReference type="PANTHER" id="PTHR30177:SF4">
    <property type="entry name" value="OSMOPROTECTANT IMPORT PERMEASE PROTEIN OSMW"/>
    <property type="match status" value="1"/>
</dbReference>
<keyword evidence="2 6" id="KW-0813">Transport</keyword>
<dbReference type="Pfam" id="PF00528">
    <property type="entry name" value="BPD_transp_1"/>
    <property type="match status" value="1"/>
</dbReference>
<reference evidence="8" key="1">
    <citation type="submission" date="2022-11" db="EMBL/GenBank/DDBJ databases">
        <title>Robbsia betulipollinis sp. nov., isolated from pollen of birch (Betula pendula).</title>
        <authorList>
            <person name="Shi H."/>
            <person name="Ambika Manirajan B."/>
            <person name="Ratering S."/>
            <person name="Geissler-Plaum R."/>
            <person name="Schnell S."/>
        </authorList>
    </citation>
    <scope>NUCLEOTIDE SEQUENCE</scope>
    <source>
        <strain evidence="8">Bb-Pol-6</strain>
    </source>
</reference>
<proteinExistence type="inferred from homology"/>
<dbReference type="PROSITE" id="PS50928">
    <property type="entry name" value="ABC_TM1"/>
    <property type="match status" value="1"/>
</dbReference>
<feature type="domain" description="ABC transmembrane type-1" evidence="7">
    <location>
        <begin position="49"/>
        <end position="230"/>
    </location>
</feature>
<dbReference type="EMBL" id="JAPMXC010000001">
    <property type="protein sequence ID" value="MCY0386443.1"/>
    <property type="molecule type" value="Genomic_DNA"/>
</dbReference>
<evidence type="ECO:0000313" key="9">
    <source>
        <dbReference type="Proteomes" id="UP001082899"/>
    </source>
</evidence>
<dbReference type="InterPro" id="IPR051204">
    <property type="entry name" value="ABC_transp_perm/SBD"/>
</dbReference>
<keyword evidence="3 6" id="KW-0812">Transmembrane</keyword>
<comment type="caution">
    <text evidence="8">The sequence shown here is derived from an EMBL/GenBank/DDBJ whole genome shotgun (WGS) entry which is preliminary data.</text>
</comment>
<keyword evidence="4 6" id="KW-1133">Transmembrane helix</keyword>
<accession>A0ABT3ZIS6</accession>
<gene>
    <name evidence="8" type="ORF">OVY01_04140</name>
</gene>
<protein>
    <submittedName>
        <fullName evidence="8">ABC transporter permease</fullName>
    </submittedName>
</protein>
<dbReference type="Gene3D" id="1.10.3720.10">
    <property type="entry name" value="MetI-like"/>
    <property type="match status" value="1"/>
</dbReference>
<evidence type="ECO:0000313" key="8">
    <source>
        <dbReference type="EMBL" id="MCY0386443.1"/>
    </source>
</evidence>
<dbReference type="RefSeq" id="WP_267845853.1">
    <property type="nucleotide sequence ID" value="NZ_JAPMXC010000001.1"/>
</dbReference>
<evidence type="ECO:0000259" key="7">
    <source>
        <dbReference type="PROSITE" id="PS50928"/>
    </source>
</evidence>
<dbReference type="InterPro" id="IPR035906">
    <property type="entry name" value="MetI-like_sf"/>
</dbReference>
<feature type="transmembrane region" description="Helical" evidence="6">
    <location>
        <begin position="53"/>
        <end position="74"/>
    </location>
</feature>
<feature type="transmembrane region" description="Helical" evidence="6">
    <location>
        <begin position="178"/>
        <end position="206"/>
    </location>
</feature>
<feature type="transmembrane region" description="Helical" evidence="6">
    <location>
        <begin position="12"/>
        <end position="33"/>
    </location>
</feature>
<dbReference type="PANTHER" id="PTHR30177">
    <property type="entry name" value="GLYCINE BETAINE/L-PROLINE TRANSPORT SYSTEM PERMEASE PROTEIN PROW"/>
    <property type="match status" value="1"/>
</dbReference>